<proteinExistence type="predicted"/>
<protein>
    <submittedName>
        <fullName evidence="1">Uncharacterized protein</fullName>
    </submittedName>
</protein>
<organism evidence="1 2">
    <name type="scientific">Drosophila yakuba</name>
    <name type="common">Fruit fly</name>
    <dbReference type="NCBI Taxonomy" id="7245"/>
    <lineage>
        <taxon>Eukaryota</taxon>
        <taxon>Metazoa</taxon>
        <taxon>Ecdysozoa</taxon>
        <taxon>Arthropoda</taxon>
        <taxon>Hexapoda</taxon>
        <taxon>Insecta</taxon>
        <taxon>Pterygota</taxon>
        <taxon>Neoptera</taxon>
        <taxon>Endopterygota</taxon>
        <taxon>Diptera</taxon>
        <taxon>Brachycera</taxon>
        <taxon>Muscomorpha</taxon>
        <taxon>Ephydroidea</taxon>
        <taxon>Drosophilidae</taxon>
        <taxon>Drosophila</taxon>
        <taxon>Sophophora</taxon>
    </lineage>
</organism>
<dbReference type="EMBL" id="CM000160">
    <property type="protein sequence ID" value="KRK02783.1"/>
    <property type="molecule type" value="Genomic_DNA"/>
</dbReference>
<sequence>MNFYKNDYVYDNDVDKLFCLRKPFRCSRERRHWICSYHCHRPFCLCLAFLRNIPLVAHAVQFSCASESAWFGSVPPCAGHREPCKWGNCSSPQCSYIFSGSGANSKTFHCAAIDITFVHYLLSWLYQREKLK</sequence>
<gene>
    <name evidence="1" type="primary">Dyak\GE27790</name>
    <name evidence="1" type="synonym">GE27790</name>
    <name evidence="1" type="ORF">Dyak_GE27790</name>
</gene>
<accession>A0A0R1E112</accession>
<keyword evidence="2" id="KW-1185">Reference proteome</keyword>
<reference evidence="1 2" key="2">
    <citation type="journal article" date="2007" name="PLoS Biol.">
        <title>Principles of genome evolution in the Drosophila melanogaster species group.</title>
        <authorList>
            <person name="Ranz J.M."/>
            <person name="Maurin D."/>
            <person name="Chan Y.S."/>
            <person name="von Grotthuss M."/>
            <person name="Hillier L.W."/>
            <person name="Roote J."/>
            <person name="Ashburner M."/>
            <person name="Bergman C.M."/>
        </authorList>
    </citation>
    <scope>NUCLEOTIDE SEQUENCE [LARGE SCALE GENOMIC DNA]</scope>
    <source>
        <strain evidence="2">Tai18E2 / Tucson 14021-0261.01</strain>
    </source>
</reference>
<dbReference type="Proteomes" id="UP000002282">
    <property type="component" value="Chromosome 3R"/>
</dbReference>
<evidence type="ECO:0000313" key="1">
    <source>
        <dbReference type="EMBL" id="KRK02783.1"/>
    </source>
</evidence>
<dbReference type="KEGG" id="dya:Dyak_GE27790"/>
<reference evidence="1 2" key="1">
    <citation type="journal article" date="2007" name="Nature">
        <title>Evolution of genes and genomes on the Drosophila phylogeny.</title>
        <authorList>
            <consortium name="Drosophila 12 Genomes Consortium"/>
            <person name="Clark A.G."/>
            <person name="Eisen M.B."/>
            <person name="Smith D.R."/>
            <person name="Bergman C.M."/>
            <person name="Oliver B."/>
            <person name="Markow T.A."/>
            <person name="Kaufman T.C."/>
            <person name="Kellis M."/>
            <person name="Gelbart W."/>
            <person name="Iyer V.N."/>
            <person name="Pollard D.A."/>
            <person name="Sackton T.B."/>
            <person name="Larracuente A.M."/>
            <person name="Singh N.D."/>
            <person name="Abad J.P."/>
            <person name="Abt D.N."/>
            <person name="Adryan B."/>
            <person name="Aguade M."/>
            <person name="Akashi H."/>
            <person name="Anderson W.W."/>
            <person name="Aquadro C.F."/>
            <person name="Ardell D.H."/>
            <person name="Arguello R."/>
            <person name="Artieri C.G."/>
            <person name="Barbash D.A."/>
            <person name="Barker D."/>
            <person name="Barsanti P."/>
            <person name="Batterham P."/>
            <person name="Batzoglou S."/>
            <person name="Begun D."/>
            <person name="Bhutkar A."/>
            <person name="Blanco E."/>
            <person name="Bosak S.A."/>
            <person name="Bradley R.K."/>
            <person name="Brand A.D."/>
            <person name="Brent M.R."/>
            <person name="Brooks A.N."/>
            <person name="Brown R.H."/>
            <person name="Butlin R.K."/>
            <person name="Caggese C."/>
            <person name="Calvi B.R."/>
            <person name="Bernardo de Carvalho A."/>
            <person name="Caspi A."/>
            <person name="Castrezana S."/>
            <person name="Celniker S.E."/>
            <person name="Chang J.L."/>
            <person name="Chapple C."/>
            <person name="Chatterji S."/>
            <person name="Chinwalla A."/>
            <person name="Civetta A."/>
            <person name="Clifton S.W."/>
            <person name="Comeron J.M."/>
            <person name="Costello J.C."/>
            <person name="Coyne J.A."/>
            <person name="Daub J."/>
            <person name="David R.G."/>
            <person name="Delcher A.L."/>
            <person name="Delehaunty K."/>
            <person name="Do C.B."/>
            <person name="Ebling H."/>
            <person name="Edwards K."/>
            <person name="Eickbush T."/>
            <person name="Evans J.D."/>
            <person name="Filipski A."/>
            <person name="Findeiss S."/>
            <person name="Freyhult E."/>
            <person name="Fulton L."/>
            <person name="Fulton R."/>
            <person name="Garcia A.C."/>
            <person name="Gardiner A."/>
            <person name="Garfield D.A."/>
            <person name="Garvin B.E."/>
            <person name="Gibson G."/>
            <person name="Gilbert D."/>
            <person name="Gnerre S."/>
            <person name="Godfrey J."/>
            <person name="Good R."/>
            <person name="Gotea V."/>
            <person name="Gravely B."/>
            <person name="Greenberg A.J."/>
            <person name="Griffiths-Jones S."/>
            <person name="Gross S."/>
            <person name="Guigo R."/>
            <person name="Gustafson E.A."/>
            <person name="Haerty W."/>
            <person name="Hahn M.W."/>
            <person name="Halligan D.L."/>
            <person name="Halpern A.L."/>
            <person name="Halter G.M."/>
            <person name="Han M.V."/>
            <person name="Heger A."/>
            <person name="Hillier L."/>
            <person name="Hinrichs A.S."/>
            <person name="Holmes I."/>
            <person name="Hoskins R.A."/>
            <person name="Hubisz M.J."/>
            <person name="Hultmark D."/>
            <person name="Huntley M.A."/>
            <person name="Jaffe D.B."/>
            <person name="Jagadeeshan S."/>
            <person name="Jeck W.R."/>
            <person name="Johnson J."/>
            <person name="Jones C.D."/>
            <person name="Jordan W.C."/>
            <person name="Karpen G.H."/>
            <person name="Kataoka E."/>
            <person name="Keightley P.D."/>
            <person name="Kheradpour P."/>
            <person name="Kirkness E.F."/>
            <person name="Koerich L.B."/>
            <person name="Kristiansen K."/>
            <person name="Kudrna D."/>
            <person name="Kulathinal R.J."/>
            <person name="Kumar S."/>
            <person name="Kwok R."/>
            <person name="Lander E."/>
            <person name="Langley C.H."/>
            <person name="Lapoint R."/>
            <person name="Lazzaro B.P."/>
            <person name="Lee S.J."/>
            <person name="Levesque L."/>
            <person name="Li R."/>
            <person name="Lin C.F."/>
            <person name="Lin M.F."/>
            <person name="Lindblad-Toh K."/>
            <person name="Llopart A."/>
            <person name="Long M."/>
            <person name="Low L."/>
            <person name="Lozovsky E."/>
            <person name="Lu J."/>
            <person name="Luo M."/>
            <person name="Machado C.A."/>
            <person name="Makalowski W."/>
            <person name="Marzo M."/>
            <person name="Matsuda M."/>
            <person name="Matzkin L."/>
            <person name="McAllister B."/>
            <person name="McBride C.S."/>
            <person name="McKernan B."/>
            <person name="McKernan K."/>
            <person name="Mendez-Lago M."/>
            <person name="Minx P."/>
            <person name="Mollenhauer M.U."/>
            <person name="Montooth K."/>
            <person name="Mount S.M."/>
            <person name="Mu X."/>
            <person name="Myers E."/>
            <person name="Negre B."/>
            <person name="Newfeld S."/>
            <person name="Nielsen R."/>
            <person name="Noor M.A."/>
            <person name="O'Grady P."/>
            <person name="Pachter L."/>
            <person name="Papaceit M."/>
            <person name="Parisi M.J."/>
            <person name="Parisi M."/>
            <person name="Parts L."/>
            <person name="Pedersen J.S."/>
            <person name="Pesole G."/>
            <person name="Phillippy A.M."/>
            <person name="Ponting C.P."/>
            <person name="Pop M."/>
            <person name="Porcelli D."/>
            <person name="Powell J.R."/>
            <person name="Prohaska S."/>
            <person name="Pruitt K."/>
            <person name="Puig M."/>
            <person name="Quesneville H."/>
            <person name="Ram K.R."/>
            <person name="Rand D."/>
            <person name="Rasmussen M.D."/>
            <person name="Reed L.K."/>
            <person name="Reenan R."/>
            <person name="Reily A."/>
            <person name="Remington K.A."/>
            <person name="Rieger T.T."/>
            <person name="Ritchie M.G."/>
            <person name="Robin C."/>
            <person name="Rogers Y.H."/>
            <person name="Rohde C."/>
            <person name="Rozas J."/>
            <person name="Rubenfield M.J."/>
            <person name="Ruiz A."/>
            <person name="Russo S."/>
            <person name="Salzberg S.L."/>
            <person name="Sanchez-Gracia A."/>
            <person name="Saranga D.J."/>
            <person name="Sato H."/>
            <person name="Schaeffer S.W."/>
            <person name="Schatz M.C."/>
            <person name="Schlenke T."/>
            <person name="Schwartz R."/>
            <person name="Segarra C."/>
            <person name="Singh R.S."/>
            <person name="Sirot L."/>
            <person name="Sirota M."/>
            <person name="Sisneros N.B."/>
            <person name="Smith C.D."/>
            <person name="Smith T.F."/>
            <person name="Spieth J."/>
            <person name="Stage D.E."/>
            <person name="Stark A."/>
            <person name="Stephan W."/>
            <person name="Strausberg R.L."/>
            <person name="Strempel S."/>
            <person name="Sturgill D."/>
            <person name="Sutton G."/>
            <person name="Sutton G.G."/>
            <person name="Tao W."/>
            <person name="Teichmann S."/>
            <person name="Tobari Y.N."/>
            <person name="Tomimura Y."/>
            <person name="Tsolas J.M."/>
            <person name="Valente V.L."/>
            <person name="Venter E."/>
            <person name="Venter J.C."/>
            <person name="Vicario S."/>
            <person name="Vieira F.G."/>
            <person name="Vilella A.J."/>
            <person name="Villasante A."/>
            <person name="Walenz B."/>
            <person name="Wang J."/>
            <person name="Wasserman M."/>
            <person name="Watts T."/>
            <person name="Wilson D."/>
            <person name="Wilson R.K."/>
            <person name="Wing R.A."/>
            <person name="Wolfner M.F."/>
            <person name="Wong A."/>
            <person name="Wong G.K."/>
            <person name="Wu C.I."/>
            <person name="Wu G."/>
            <person name="Yamamoto D."/>
            <person name="Yang H.P."/>
            <person name="Yang S.P."/>
            <person name="Yorke J.A."/>
            <person name="Yoshida K."/>
            <person name="Zdobnov E."/>
            <person name="Zhang P."/>
            <person name="Zhang Y."/>
            <person name="Zimin A.V."/>
            <person name="Baldwin J."/>
            <person name="Abdouelleil A."/>
            <person name="Abdulkadir J."/>
            <person name="Abebe A."/>
            <person name="Abera B."/>
            <person name="Abreu J."/>
            <person name="Acer S.C."/>
            <person name="Aftuck L."/>
            <person name="Alexander A."/>
            <person name="An P."/>
            <person name="Anderson E."/>
            <person name="Anderson S."/>
            <person name="Arachi H."/>
            <person name="Azer M."/>
            <person name="Bachantsang P."/>
            <person name="Barry A."/>
            <person name="Bayul T."/>
            <person name="Berlin A."/>
            <person name="Bessette D."/>
            <person name="Bloom T."/>
            <person name="Blye J."/>
            <person name="Boguslavskiy L."/>
            <person name="Bonnet C."/>
            <person name="Boukhgalter B."/>
            <person name="Bourzgui I."/>
            <person name="Brown A."/>
            <person name="Cahill P."/>
            <person name="Channer S."/>
            <person name="Cheshatsang Y."/>
            <person name="Chuda L."/>
            <person name="Citroen M."/>
            <person name="Collymore A."/>
            <person name="Cooke P."/>
            <person name="Costello M."/>
            <person name="D'Aco K."/>
            <person name="Daza R."/>
            <person name="De Haan G."/>
            <person name="DeGray S."/>
            <person name="DeMaso C."/>
            <person name="Dhargay N."/>
            <person name="Dooley K."/>
            <person name="Dooley E."/>
            <person name="Doricent M."/>
            <person name="Dorje P."/>
            <person name="Dorjee K."/>
            <person name="Dupes A."/>
            <person name="Elong R."/>
            <person name="Falk J."/>
            <person name="Farina A."/>
            <person name="Faro S."/>
            <person name="Ferguson D."/>
            <person name="Fisher S."/>
            <person name="Foley C.D."/>
            <person name="Franke A."/>
            <person name="Friedrich D."/>
            <person name="Gadbois L."/>
            <person name="Gearin G."/>
            <person name="Gearin C.R."/>
            <person name="Giannoukos G."/>
            <person name="Goode T."/>
            <person name="Graham J."/>
            <person name="Grandbois E."/>
            <person name="Grewal S."/>
            <person name="Gyaltsen K."/>
            <person name="Hafez N."/>
            <person name="Hagos B."/>
            <person name="Hall J."/>
            <person name="Henson C."/>
            <person name="Hollinger A."/>
            <person name="Honan T."/>
            <person name="Huard M.D."/>
            <person name="Hughes L."/>
            <person name="Hurhula B."/>
            <person name="Husby M.E."/>
            <person name="Kamat A."/>
            <person name="Kanga B."/>
            <person name="Kashin S."/>
            <person name="Khazanovich D."/>
            <person name="Kisner P."/>
            <person name="Lance K."/>
            <person name="Lara M."/>
            <person name="Lee W."/>
            <person name="Lennon N."/>
            <person name="Letendre F."/>
            <person name="LeVine R."/>
            <person name="Lipovsky A."/>
            <person name="Liu X."/>
            <person name="Liu J."/>
            <person name="Liu S."/>
            <person name="Lokyitsang T."/>
            <person name="Lokyitsang Y."/>
            <person name="Lubonja R."/>
            <person name="Lui A."/>
            <person name="MacDonald P."/>
            <person name="Magnisalis V."/>
            <person name="Maru K."/>
            <person name="Matthews C."/>
            <person name="McCusker W."/>
            <person name="McDonough S."/>
            <person name="Mehta T."/>
            <person name="Meldrim J."/>
            <person name="Meneus L."/>
            <person name="Mihai O."/>
            <person name="Mihalev A."/>
            <person name="Mihova T."/>
            <person name="Mittelman R."/>
            <person name="Mlenga V."/>
            <person name="Montmayeur A."/>
            <person name="Mulrain L."/>
            <person name="Navidi A."/>
            <person name="Naylor J."/>
            <person name="Negash T."/>
            <person name="Nguyen T."/>
            <person name="Nguyen N."/>
            <person name="Nicol R."/>
            <person name="Norbu C."/>
            <person name="Norbu N."/>
            <person name="Novod N."/>
            <person name="O'Neill B."/>
            <person name="Osman S."/>
            <person name="Markiewicz E."/>
            <person name="Oyono O.L."/>
            <person name="Patti C."/>
            <person name="Phunkhang P."/>
            <person name="Pierre F."/>
            <person name="Priest M."/>
            <person name="Raghuraman S."/>
            <person name="Rege F."/>
            <person name="Reyes R."/>
            <person name="Rise C."/>
            <person name="Rogov P."/>
            <person name="Ross K."/>
            <person name="Ryan E."/>
            <person name="Settipalli S."/>
            <person name="Shea T."/>
            <person name="Sherpa N."/>
            <person name="Shi L."/>
            <person name="Shih D."/>
            <person name="Sparrow T."/>
            <person name="Spaulding J."/>
            <person name="Stalker J."/>
            <person name="Stange-Thomann N."/>
            <person name="Stavropoulos S."/>
            <person name="Stone C."/>
            <person name="Strader C."/>
            <person name="Tesfaye S."/>
            <person name="Thomson T."/>
            <person name="Thoulutsang Y."/>
            <person name="Thoulutsang D."/>
            <person name="Topham K."/>
            <person name="Topping I."/>
            <person name="Tsamla T."/>
            <person name="Vassiliev H."/>
            <person name="Vo A."/>
            <person name="Wangchuk T."/>
            <person name="Wangdi T."/>
            <person name="Weiand M."/>
            <person name="Wilkinson J."/>
            <person name="Wilson A."/>
            <person name="Yadav S."/>
            <person name="Young G."/>
            <person name="Yu Q."/>
            <person name="Zembek L."/>
            <person name="Zhong D."/>
            <person name="Zimmer A."/>
            <person name="Zwirko Z."/>
            <person name="Jaffe D.B."/>
            <person name="Alvarez P."/>
            <person name="Brockman W."/>
            <person name="Butler J."/>
            <person name="Chin C."/>
            <person name="Gnerre S."/>
            <person name="Grabherr M."/>
            <person name="Kleber M."/>
            <person name="Mauceli E."/>
            <person name="MacCallum I."/>
        </authorList>
    </citation>
    <scope>NUCLEOTIDE SEQUENCE [LARGE SCALE GENOMIC DNA]</scope>
    <source>
        <strain evidence="2">Tai18E2 / Tucson 14021-0261.01</strain>
    </source>
</reference>
<dbReference type="AlphaFoldDB" id="A0A0R1E112"/>
<name>A0A0R1E112_DROYA</name>
<evidence type="ECO:0000313" key="2">
    <source>
        <dbReference type="Proteomes" id="UP000002282"/>
    </source>
</evidence>